<dbReference type="Gene3D" id="3.30.420.40">
    <property type="match status" value="2"/>
</dbReference>
<dbReference type="OrthoDB" id="10262720at2759"/>
<dbReference type="FunFam" id="3.30.30.30:FF:000004">
    <property type="entry name" value="hypoxia up-regulated protein 1"/>
    <property type="match status" value="1"/>
</dbReference>
<dbReference type="EMBL" id="KB309802">
    <property type="protein sequence ID" value="ELT93277.1"/>
    <property type="molecule type" value="Genomic_DNA"/>
</dbReference>
<dbReference type="InterPro" id="IPR029048">
    <property type="entry name" value="HSP70_C_sf"/>
</dbReference>
<evidence type="ECO:0000256" key="9">
    <source>
        <dbReference type="SAM" id="Coils"/>
    </source>
</evidence>
<keyword evidence="4" id="KW-0547">Nucleotide-binding</keyword>
<feature type="coiled-coil region" evidence="9">
    <location>
        <begin position="798"/>
        <end position="825"/>
    </location>
</feature>
<dbReference type="EMBL" id="AMQN01012847">
    <property type="status" value="NOT_ANNOTATED_CDS"/>
    <property type="molecule type" value="Genomic_DNA"/>
</dbReference>
<evidence type="ECO:0000313" key="12">
    <source>
        <dbReference type="EnsemblMetazoa" id="CapteP179511"/>
    </source>
</evidence>
<keyword evidence="13" id="KW-1185">Reference proteome</keyword>
<dbReference type="InterPro" id="IPR043129">
    <property type="entry name" value="ATPase_NBD"/>
</dbReference>
<proteinExistence type="inferred from homology"/>
<evidence type="ECO:0000256" key="1">
    <source>
        <dbReference type="ARBA" id="ARBA00004319"/>
    </source>
</evidence>
<sequence>MMIFAIWSLSPLIGVRMRLLCSAAFLLLAVFHFSDGLAVMSIDLGSEFMKVAIVKPGVPMEIVLNEESRRKTNVIVAMRNGERMIGEQAKNSGLKKPSSAYWFFGDLLGRTIDNPQVKKFMKNYPYYNIEAHPDNDMVVFKHDEENSFTAEELMAMILENAKQNAVKFAEQDIKEAVITVPPFATQAQRRSLIRAANLAGINVLQLINDNTAVALNYGIFRRKEFNSTAMQYMFVDMGSSSTTATVVSYQVVKEKSKVTGIVDSFPQLTVKGVGYNANLGAMDFRLRLRDHLAKEFNKQKKTSTDVTTNMRSMQKLLAEAGRVMQVLSANTAHFAQVESLLDDQDFRLQITRDEFEAMCSDLIDQVDAVIQEAKKTSELVWEEINEVILMGGGSRIPKVQEMIKKSTGRSELGKSVNTDEAAALGAVYQAAHLSKGFKVKKFAIKEANLYPIQVEFERIRPKEDLDSELESKLVKRVLFGRMNPYPQKKVMTFNKHTQDFKFAVTYGDLDFMTSEEIATFGNKKLFDFSLNGIGDAYTKNIEKAESKGVKAHFKVDESGLLTLDRVESIFERTITPEEQEAEEKAANESTLSKIGNTISNLFGSSEEEAKPAEEPEKKPESEEVKKEENAEQKMEEEKGTEEVPAEDKKEEEEKEGETKEDTKDEEAKKDEKSEDKKDVEGEKKEEKKEEEKKEKKNKISKIVEEIKFEGNLIDVQDPSTEAIKASEKKLAEMRKKDEQKKKLMAITNEIEAFIFTAQDNIYQEPYEKCSTEEQREVIRSTMSEASDWLFDQDDDTELKVYEAKLKSLKEVTKELYERVKEAEERPRAMEALNSVMNYTQYFLVGMVNYTGEDQPFTKVEMETLAKLIVETEEWNKTVQAEQAKTPSHEKPRYTVEDVARKINDLDREVKYLINKAKTFKPKVKVEKKTNETKTVETKEKAEKDESKTEEKIEEPEPVAEPSKEEEVVLELPEAKDESKPTGNDEL</sequence>
<dbReference type="FunCoup" id="R7TIH0">
    <property type="interactions" value="1923"/>
</dbReference>
<evidence type="ECO:0000313" key="13">
    <source>
        <dbReference type="Proteomes" id="UP000014760"/>
    </source>
</evidence>
<keyword evidence="7" id="KW-0143">Chaperone</keyword>
<feature type="region of interest" description="Disordered" evidence="10">
    <location>
        <begin position="573"/>
        <end position="700"/>
    </location>
</feature>
<dbReference type="InterPro" id="IPR013126">
    <property type="entry name" value="Hsp_70_fam"/>
</dbReference>
<evidence type="ECO:0000256" key="4">
    <source>
        <dbReference type="ARBA" id="ARBA00022741"/>
    </source>
</evidence>
<evidence type="ECO:0000256" key="10">
    <source>
        <dbReference type="SAM" id="MobiDB-lite"/>
    </source>
</evidence>
<feature type="compositionally biased region" description="Basic and acidic residues" evidence="10">
    <location>
        <begin position="656"/>
        <end position="694"/>
    </location>
</feature>
<gene>
    <name evidence="11" type="ORF">CAPTEDRAFT_179511</name>
</gene>
<dbReference type="PANTHER" id="PTHR45639">
    <property type="entry name" value="HSC70CB, ISOFORM G-RELATED"/>
    <property type="match status" value="1"/>
</dbReference>
<comment type="similarity">
    <text evidence="2">Belongs to the heat shock protein 70 family.</text>
</comment>
<dbReference type="HOGENOM" id="CLU_005965_5_0_1"/>
<dbReference type="PROSITE" id="PS01036">
    <property type="entry name" value="HSP70_3"/>
    <property type="match status" value="1"/>
</dbReference>
<dbReference type="Pfam" id="PF00012">
    <property type="entry name" value="HSP70"/>
    <property type="match status" value="1"/>
</dbReference>
<dbReference type="Gene3D" id="3.30.30.30">
    <property type="match status" value="1"/>
</dbReference>
<dbReference type="PRINTS" id="PR00301">
    <property type="entry name" value="HEATSHOCK70"/>
</dbReference>
<feature type="compositionally biased region" description="Basic and acidic residues" evidence="10">
    <location>
        <begin position="961"/>
        <end position="979"/>
    </location>
</feature>
<dbReference type="AlphaFoldDB" id="R7TIH0"/>
<protein>
    <recommendedName>
        <fullName evidence="8">Hypoxia up-regulated protein 1</fullName>
    </recommendedName>
</protein>
<name>R7TIH0_CAPTE</name>
<dbReference type="InterPro" id="IPR029047">
    <property type="entry name" value="HSP70_peptide-bd_sf"/>
</dbReference>
<keyword evidence="6" id="KW-0067">ATP-binding</keyword>
<keyword evidence="9" id="KW-0175">Coiled coil</keyword>
<evidence type="ECO:0000256" key="2">
    <source>
        <dbReference type="ARBA" id="ARBA00007381"/>
    </source>
</evidence>
<dbReference type="CDD" id="cd10230">
    <property type="entry name" value="ASKHA_NBD_HSP70_HYOU1"/>
    <property type="match status" value="1"/>
</dbReference>
<feature type="compositionally biased region" description="Basic and acidic residues" evidence="10">
    <location>
        <begin position="926"/>
        <end position="950"/>
    </location>
</feature>
<dbReference type="GO" id="GO:0030968">
    <property type="term" value="P:endoplasmic reticulum unfolded protein response"/>
    <property type="evidence" value="ECO:0007669"/>
    <property type="project" value="TreeGrafter"/>
</dbReference>
<dbReference type="GO" id="GO:0005788">
    <property type="term" value="C:endoplasmic reticulum lumen"/>
    <property type="evidence" value="ECO:0007669"/>
    <property type="project" value="UniProtKB-SubCell"/>
</dbReference>
<evidence type="ECO:0000256" key="3">
    <source>
        <dbReference type="ARBA" id="ARBA00022729"/>
    </source>
</evidence>
<dbReference type="InterPro" id="IPR018181">
    <property type="entry name" value="Heat_shock_70_CS"/>
</dbReference>
<feature type="compositionally biased region" description="Polar residues" evidence="10">
    <location>
        <begin position="589"/>
        <end position="603"/>
    </location>
</feature>
<accession>R7TIH0</accession>
<feature type="compositionally biased region" description="Basic and acidic residues" evidence="10">
    <location>
        <begin position="607"/>
        <end position="648"/>
    </location>
</feature>
<organism evidence="11">
    <name type="scientific">Capitella teleta</name>
    <name type="common">Polychaete worm</name>
    <dbReference type="NCBI Taxonomy" id="283909"/>
    <lineage>
        <taxon>Eukaryota</taxon>
        <taxon>Metazoa</taxon>
        <taxon>Spiralia</taxon>
        <taxon>Lophotrochozoa</taxon>
        <taxon>Annelida</taxon>
        <taxon>Polychaeta</taxon>
        <taxon>Sedentaria</taxon>
        <taxon>Scolecida</taxon>
        <taxon>Capitellidae</taxon>
        <taxon>Capitella</taxon>
    </lineage>
</organism>
<reference evidence="13" key="1">
    <citation type="submission" date="2012-12" db="EMBL/GenBank/DDBJ databases">
        <authorList>
            <person name="Hellsten U."/>
            <person name="Grimwood J."/>
            <person name="Chapman J.A."/>
            <person name="Shapiro H."/>
            <person name="Aerts A."/>
            <person name="Otillar R.P."/>
            <person name="Terry A.Y."/>
            <person name="Boore J.L."/>
            <person name="Simakov O."/>
            <person name="Marletaz F."/>
            <person name="Cho S.-J."/>
            <person name="Edsinger-Gonzales E."/>
            <person name="Havlak P."/>
            <person name="Kuo D.-H."/>
            <person name="Larsson T."/>
            <person name="Lv J."/>
            <person name="Arendt D."/>
            <person name="Savage R."/>
            <person name="Osoegawa K."/>
            <person name="de Jong P."/>
            <person name="Lindberg D.R."/>
            <person name="Seaver E.C."/>
            <person name="Weisblat D.A."/>
            <person name="Putnam N.H."/>
            <person name="Grigoriev I.V."/>
            <person name="Rokhsar D.S."/>
        </authorList>
    </citation>
    <scope>NUCLEOTIDE SEQUENCE</scope>
    <source>
        <strain evidence="13">I ESC-2004</strain>
    </source>
</reference>
<dbReference type="PANTHER" id="PTHR45639:SF3">
    <property type="entry name" value="HYPOXIA UP-REGULATED PROTEIN 1"/>
    <property type="match status" value="1"/>
</dbReference>
<evidence type="ECO:0000256" key="7">
    <source>
        <dbReference type="ARBA" id="ARBA00023186"/>
    </source>
</evidence>
<dbReference type="FunFam" id="3.90.640.10:FF:000004">
    <property type="entry name" value="Heat shock 70 kDa protein 4"/>
    <property type="match status" value="1"/>
</dbReference>
<dbReference type="SUPFAM" id="SSF53067">
    <property type="entry name" value="Actin-like ATPase domain"/>
    <property type="match status" value="2"/>
</dbReference>
<keyword evidence="3" id="KW-0732">Signal</keyword>
<evidence type="ECO:0000256" key="5">
    <source>
        <dbReference type="ARBA" id="ARBA00022824"/>
    </source>
</evidence>
<dbReference type="GO" id="GO:0034663">
    <property type="term" value="C:endoplasmic reticulum chaperone complex"/>
    <property type="evidence" value="ECO:0007669"/>
    <property type="project" value="TreeGrafter"/>
</dbReference>
<dbReference type="SUPFAM" id="SSF100934">
    <property type="entry name" value="Heat shock protein 70kD (HSP70), C-terminal subdomain"/>
    <property type="match status" value="1"/>
</dbReference>
<dbReference type="STRING" id="283909.R7TIH0"/>
<comment type="subcellular location">
    <subcellularLocation>
        <location evidence="1">Endoplasmic reticulum lumen</location>
    </subcellularLocation>
</comment>
<dbReference type="GO" id="GO:0140662">
    <property type="term" value="F:ATP-dependent protein folding chaperone"/>
    <property type="evidence" value="ECO:0007669"/>
    <property type="project" value="InterPro"/>
</dbReference>
<evidence type="ECO:0000256" key="6">
    <source>
        <dbReference type="ARBA" id="ARBA00022840"/>
    </source>
</evidence>
<evidence type="ECO:0000313" key="11">
    <source>
        <dbReference type="EMBL" id="ELT93277.1"/>
    </source>
</evidence>
<dbReference type="Gene3D" id="3.90.640.10">
    <property type="entry name" value="Actin, Chain A, domain 4"/>
    <property type="match status" value="1"/>
</dbReference>
<dbReference type="Proteomes" id="UP000014760">
    <property type="component" value="Unassembled WGS sequence"/>
</dbReference>
<dbReference type="PROSITE" id="PS00329">
    <property type="entry name" value="HSP70_2"/>
    <property type="match status" value="1"/>
</dbReference>
<feature type="region of interest" description="Disordered" evidence="10">
    <location>
        <begin position="926"/>
        <end position="986"/>
    </location>
</feature>
<dbReference type="Gene3D" id="1.20.1270.10">
    <property type="match status" value="1"/>
</dbReference>
<reference evidence="11 13" key="2">
    <citation type="journal article" date="2013" name="Nature">
        <title>Insights into bilaterian evolution from three spiralian genomes.</title>
        <authorList>
            <person name="Simakov O."/>
            <person name="Marletaz F."/>
            <person name="Cho S.J."/>
            <person name="Edsinger-Gonzales E."/>
            <person name="Havlak P."/>
            <person name="Hellsten U."/>
            <person name="Kuo D.H."/>
            <person name="Larsson T."/>
            <person name="Lv J."/>
            <person name="Arendt D."/>
            <person name="Savage R."/>
            <person name="Osoegawa K."/>
            <person name="de Jong P."/>
            <person name="Grimwood J."/>
            <person name="Chapman J.A."/>
            <person name="Shapiro H."/>
            <person name="Aerts A."/>
            <person name="Otillar R.P."/>
            <person name="Terry A.Y."/>
            <person name="Boore J.L."/>
            <person name="Grigoriev I.V."/>
            <person name="Lindberg D.R."/>
            <person name="Seaver E.C."/>
            <person name="Weisblat D.A."/>
            <person name="Putnam N.H."/>
            <person name="Rokhsar D.S."/>
        </authorList>
    </citation>
    <scope>NUCLEOTIDE SEQUENCE</scope>
    <source>
        <strain evidence="11 13">I ESC-2004</strain>
    </source>
</reference>
<dbReference type="GO" id="GO:0005524">
    <property type="term" value="F:ATP binding"/>
    <property type="evidence" value="ECO:0007669"/>
    <property type="project" value="UniProtKB-KW"/>
</dbReference>
<reference evidence="12" key="3">
    <citation type="submission" date="2015-06" db="UniProtKB">
        <authorList>
            <consortium name="EnsemblMetazoa"/>
        </authorList>
    </citation>
    <scope>IDENTIFICATION</scope>
</reference>
<evidence type="ECO:0000256" key="8">
    <source>
        <dbReference type="ARBA" id="ARBA00040503"/>
    </source>
</evidence>
<keyword evidence="5" id="KW-0256">Endoplasmic reticulum</keyword>
<dbReference type="OMA" id="SRTPMIQ"/>
<dbReference type="Gene3D" id="2.60.34.10">
    <property type="entry name" value="Substrate Binding Domain Of DNAk, Chain A, domain 1"/>
    <property type="match status" value="1"/>
</dbReference>
<dbReference type="EnsemblMetazoa" id="CapteT179511">
    <property type="protein sequence ID" value="CapteP179511"/>
    <property type="gene ID" value="CapteG179511"/>
</dbReference>